<evidence type="ECO:0000313" key="3">
    <source>
        <dbReference type="EMBL" id="KEO51573.1"/>
    </source>
</evidence>
<name>A0A074J7L6_9RHOB</name>
<feature type="repeat" description="TPR" evidence="2">
    <location>
        <begin position="129"/>
        <end position="162"/>
    </location>
</feature>
<evidence type="ECO:0000256" key="1">
    <source>
        <dbReference type="ARBA" id="ARBA00022679"/>
    </source>
</evidence>
<comment type="caution">
    <text evidence="3">The sequence shown here is derived from an EMBL/GenBank/DDBJ whole genome shotgun (WGS) entry which is preliminary data.</text>
</comment>
<organism evidence="3 4">
    <name type="scientific">Thioclava pacifica DSM 10166</name>
    <dbReference type="NCBI Taxonomy" id="1353537"/>
    <lineage>
        <taxon>Bacteria</taxon>
        <taxon>Pseudomonadati</taxon>
        <taxon>Pseudomonadota</taxon>
        <taxon>Alphaproteobacteria</taxon>
        <taxon>Rhodobacterales</taxon>
        <taxon>Paracoccaceae</taxon>
        <taxon>Thioclava</taxon>
    </lineage>
</organism>
<keyword evidence="1" id="KW-0808">Transferase</keyword>
<dbReference type="PANTHER" id="PTHR12788">
    <property type="entry name" value="PROTEIN-TYROSINE SULFOTRANSFERASE 2"/>
    <property type="match status" value="1"/>
</dbReference>
<keyword evidence="4" id="KW-1185">Reference proteome</keyword>
<evidence type="ECO:0000256" key="2">
    <source>
        <dbReference type="PROSITE-ProRule" id="PRU00339"/>
    </source>
</evidence>
<dbReference type="AlphaFoldDB" id="A0A074J7L6"/>
<dbReference type="Gene3D" id="1.25.40.10">
    <property type="entry name" value="Tetratricopeptide repeat domain"/>
    <property type="match status" value="1"/>
</dbReference>
<protein>
    <submittedName>
        <fullName evidence="3">Uncharacterized protein</fullName>
    </submittedName>
</protein>
<dbReference type="InterPro" id="IPR027417">
    <property type="entry name" value="P-loop_NTPase"/>
</dbReference>
<dbReference type="Pfam" id="PF13469">
    <property type="entry name" value="Sulfotransfer_3"/>
    <property type="match status" value="1"/>
</dbReference>
<dbReference type="SUPFAM" id="SSF48452">
    <property type="entry name" value="TPR-like"/>
    <property type="match status" value="1"/>
</dbReference>
<dbReference type="Pfam" id="PF00515">
    <property type="entry name" value="TPR_1"/>
    <property type="match status" value="1"/>
</dbReference>
<dbReference type="Proteomes" id="UP000027432">
    <property type="component" value="Unassembled WGS sequence"/>
</dbReference>
<accession>A0A074J7L6</accession>
<dbReference type="STRING" id="1353537.TP2_11805"/>
<dbReference type="EMBL" id="AUND01000038">
    <property type="protein sequence ID" value="KEO51573.1"/>
    <property type="molecule type" value="Genomic_DNA"/>
</dbReference>
<dbReference type="InterPro" id="IPR026634">
    <property type="entry name" value="TPST-like"/>
</dbReference>
<dbReference type="SUPFAM" id="SSF52540">
    <property type="entry name" value="P-loop containing nucleoside triphosphate hydrolases"/>
    <property type="match status" value="1"/>
</dbReference>
<dbReference type="InterPro" id="IPR019734">
    <property type="entry name" value="TPR_rpt"/>
</dbReference>
<proteinExistence type="predicted"/>
<sequence>MAGSVDKLLRTAQTQAKSGAFREAEATYRELLARFPANKRAQAGLAELAAIVANSVGREPPRQLIGQLFALKRAGRDRDMVALAIKARAQFPRSLALLEIHANGLSALNDRAGAAKLYRELTALNPMNPDYFGNLGNELMLLGKYDEAEDAYERILALQPTNPVALNNLGNVKNRLEFNKESLEYYEAAVKAAPNYIEARLNLVETLLSSGEAEKAGQQVDEILKLDPGNLYAQTKAAIVKARQGDKEASLEQIEAVLAIEPHFGPALKVKVGNHTFVKDDPFFDVMDVALQDPTIVGKDRANIEFTLGRARNDLDEPEAAFAHFARGNAIRKELVQYHISQDEKLFAEIKAGFAEPRPALPAETGQGPDPIFILGMPRSGTTLVEQIVTAHPMVAPGGELTDLGTGLRRFDWADPNGLEKIGPDLRASYRETLKSLAGEKPYVTDKMPLNFRFIGVIKAFFPDAKIINLHRDPRAVLWSIYHHNFASDGNAYAHDLDDLVDYWYLYKDMMAHWNALYPGQIFDLKYEALTENPETVIRSLIDYLGLPWDEACLRPQDNKRVAKTASREQVKKPIYKGSSNAWQKYRPFVEKAFSRLDVWTDA</sequence>
<dbReference type="OrthoDB" id="9800698at2"/>
<dbReference type="Pfam" id="PF14559">
    <property type="entry name" value="TPR_19"/>
    <property type="match status" value="1"/>
</dbReference>
<dbReference type="InterPro" id="IPR011990">
    <property type="entry name" value="TPR-like_helical_dom_sf"/>
</dbReference>
<keyword evidence="2" id="KW-0802">TPR repeat</keyword>
<dbReference type="PROSITE" id="PS50005">
    <property type="entry name" value="TPR"/>
    <property type="match status" value="1"/>
</dbReference>
<dbReference type="Gene3D" id="3.40.50.300">
    <property type="entry name" value="P-loop containing nucleotide triphosphate hydrolases"/>
    <property type="match status" value="1"/>
</dbReference>
<evidence type="ECO:0000313" key="4">
    <source>
        <dbReference type="Proteomes" id="UP000027432"/>
    </source>
</evidence>
<dbReference type="eggNOG" id="COG0457">
    <property type="taxonomic scope" value="Bacteria"/>
</dbReference>
<reference evidence="3 4" key="1">
    <citation type="submission" date="2013-07" db="EMBL/GenBank/DDBJ databases">
        <title>Thioclava pacifica DSM 10166 Genome Sequencing.</title>
        <authorList>
            <person name="Lai Q."/>
            <person name="Shao Z."/>
        </authorList>
    </citation>
    <scope>NUCLEOTIDE SEQUENCE [LARGE SCALE GENOMIC DNA]</scope>
    <source>
        <strain evidence="3 4">DSM 10166</strain>
    </source>
</reference>
<dbReference type="RefSeq" id="WP_051692673.1">
    <property type="nucleotide sequence ID" value="NZ_AUND01000038.1"/>
</dbReference>
<dbReference type="Pfam" id="PF13432">
    <property type="entry name" value="TPR_16"/>
    <property type="match status" value="1"/>
</dbReference>
<dbReference type="GO" id="GO:0008476">
    <property type="term" value="F:protein-tyrosine sulfotransferase activity"/>
    <property type="evidence" value="ECO:0007669"/>
    <property type="project" value="InterPro"/>
</dbReference>
<dbReference type="PANTHER" id="PTHR12788:SF10">
    <property type="entry name" value="PROTEIN-TYROSINE SULFOTRANSFERASE"/>
    <property type="match status" value="1"/>
</dbReference>
<gene>
    <name evidence="3" type="ORF">TP2_11805</name>
</gene>
<dbReference type="SMART" id="SM00028">
    <property type="entry name" value="TPR"/>
    <property type="match status" value="5"/>
</dbReference>